<protein>
    <submittedName>
        <fullName evidence="4">Glutathione S-transferase family protein</fullName>
    </submittedName>
</protein>
<dbReference type="PROSITE" id="PS50404">
    <property type="entry name" value="GST_NTER"/>
    <property type="match status" value="1"/>
</dbReference>
<evidence type="ECO:0000259" key="2">
    <source>
        <dbReference type="PROSITE" id="PS50404"/>
    </source>
</evidence>
<dbReference type="OrthoDB" id="9810080at2"/>
<dbReference type="Pfam" id="PF00043">
    <property type="entry name" value="GST_C"/>
    <property type="match status" value="1"/>
</dbReference>
<dbReference type="PANTHER" id="PTHR44051:SF2">
    <property type="entry name" value="HYPOTHETICAL GLUTATHIONE S-TRANSFERASE LIKE PROTEIN"/>
    <property type="match status" value="1"/>
</dbReference>
<feature type="domain" description="GST C-terminal" evidence="3">
    <location>
        <begin position="86"/>
        <end position="203"/>
    </location>
</feature>
<dbReference type="RefSeq" id="WP_109252813.1">
    <property type="nucleotide sequence ID" value="NZ_QEXV01000003.1"/>
</dbReference>
<evidence type="ECO:0000313" key="4">
    <source>
        <dbReference type="EMBL" id="PWE17582.1"/>
    </source>
</evidence>
<dbReference type="SFLD" id="SFLDS00019">
    <property type="entry name" value="Glutathione_Transferase_(cytos"/>
    <property type="match status" value="1"/>
</dbReference>
<comment type="similarity">
    <text evidence="1">Belongs to the GST superfamily.</text>
</comment>
<comment type="caution">
    <text evidence="4">The sequence shown here is derived from an EMBL/GenBank/DDBJ whole genome shotgun (WGS) entry which is preliminary data.</text>
</comment>
<proteinExistence type="inferred from homology"/>
<dbReference type="Gene3D" id="1.20.1050.10">
    <property type="match status" value="1"/>
</dbReference>
<dbReference type="GO" id="GO:0016740">
    <property type="term" value="F:transferase activity"/>
    <property type="evidence" value="ECO:0007669"/>
    <property type="project" value="UniProtKB-KW"/>
</dbReference>
<dbReference type="InterPro" id="IPR036249">
    <property type="entry name" value="Thioredoxin-like_sf"/>
</dbReference>
<reference evidence="5" key="1">
    <citation type="submission" date="2018-05" db="EMBL/GenBank/DDBJ databases">
        <authorList>
            <person name="Liu B.-T."/>
        </authorList>
    </citation>
    <scope>NUCLEOTIDE SEQUENCE [LARGE SCALE GENOMIC DNA]</scope>
    <source>
        <strain evidence="5">WD6-1</strain>
    </source>
</reference>
<dbReference type="InterPro" id="IPR036282">
    <property type="entry name" value="Glutathione-S-Trfase_C_sf"/>
</dbReference>
<dbReference type="InterPro" id="IPR010987">
    <property type="entry name" value="Glutathione-S-Trfase_C-like"/>
</dbReference>
<keyword evidence="4" id="KW-0808">Transferase</keyword>
<dbReference type="PANTHER" id="PTHR44051">
    <property type="entry name" value="GLUTATHIONE S-TRANSFERASE-RELATED"/>
    <property type="match status" value="1"/>
</dbReference>
<feature type="domain" description="GST N-terminal" evidence="2">
    <location>
        <begin position="2"/>
        <end position="84"/>
    </location>
</feature>
<gene>
    <name evidence="4" type="ORF">DDZ18_07885</name>
</gene>
<dbReference type="AlphaFoldDB" id="A0A2U2BUA8"/>
<keyword evidence="5" id="KW-1185">Reference proteome</keyword>
<accession>A0A2U2BUA8</accession>
<sequence length="203" mass="22916">MNRFRLYGNSNSGNCLKVKWAADRLGYAYDWVEIDIYAGETRTEEFMAINPAGQVPVLERPDGRTLAQSNAILCYLGEGTDLVPEDSFDRAKMMEWLFWEQYSHEPNIAVRRALLRQPGATESDIDPALLAKGRRALGVMEMRLIARDFFVHEQLSLADISLVAYTRVAHEGGFDLSEFPAVHQWVRRVETALGIEHAEAALA</sequence>
<evidence type="ECO:0000259" key="3">
    <source>
        <dbReference type="PROSITE" id="PS50405"/>
    </source>
</evidence>
<dbReference type="InterPro" id="IPR040079">
    <property type="entry name" value="Glutathione_S-Trfase"/>
</dbReference>
<dbReference type="Pfam" id="PF02798">
    <property type="entry name" value="GST_N"/>
    <property type="match status" value="1"/>
</dbReference>
<dbReference type="InterPro" id="IPR004046">
    <property type="entry name" value="GST_C"/>
</dbReference>
<dbReference type="CDD" id="cd03056">
    <property type="entry name" value="GST_N_4"/>
    <property type="match status" value="1"/>
</dbReference>
<dbReference type="SUPFAM" id="SSF47616">
    <property type="entry name" value="GST C-terminal domain-like"/>
    <property type="match status" value="1"/>
</dbReference>
<dbReference type="InterPro" id="IPR004045">
    <property type="entry name" value="Glutathione_S-Trfase_N"/>
</dbReference>
<evidence type="ECO:0000256" key="1">
    <source>
        <dbReference type="RuleBase" id="RU003494"/>
    </source>
</evidence>
<dbReference type="EMBL" id="QEXV01000003">
    <property type="protein sequence ID" value="PWE17582.1"/>
    <property type="molecule type" value="Genomic_DNA"/>
</dbReference>
<name>A0A2U2BUA8_9PROT</name>
<dbReference type="PROSITE" id="PS50405">
    <property type="entry name" value="GST_CTER"/>
    <property type="match status" value="1"/>
</dbReference>
<dbReference type="SFLD" id="SFLDG00358">
    <property type="entry name" value="Main_(cytGST)"/>
    <property type="match status" value="1"/>
</dbReference>
<dbReference type="Gene3D" id="3.40.30.10">
    <property type="entry name" value="Glutaredoxin"/>
    <property type="match status" value="1"/>
</dbReference>
<dbReference type="SFLD" id="SFLDG01151">
    <property type="entry name" value="Main.2:_Nu-like"/>
    <property type="match status" value="1"/>
</dbReference>
<evidence type="ECO:0000313" key="5">
    <source>
        <dbReference type="Proteomes" id="UP000245168"/>
    </source>
</evidence>
<dbReference type="SUPFAM" id="SSF52833">
    <property type="entry name" value="Thioredoxin-like"/>
    <property type="match status" value="1"/>
</dbReference>
<dbReference type="Proteomes" id="UP000245168">
    <property type="component" value="Unassembled WGS sequence"/>
</dbReference>
<organism evidence="4 5">
    <name type="scientific">Marinicauda salina</name>
    <dbReference type="NCBI Taxonomy" id="2135793"/>
    <lineage>
        <taxon>Bacteria</taxon>
        <taxon>Pseudomonadati</taxon>
        <taxon>Pseudomonadota</taxon>
        <taxon>Alphaproteobacteria</taxon>
        <taxon>Maricaulales</taxon>
        <taxon>Maricaulaceae</taxon>
        <taxon>Marinicauda</taxon>
    </lineage>
</organism>